<dbReference type="SUPFAM" id="SSF88723">
    <property type="entry name" value="PIN domain-like"/>
    <property type="match status" value="1"/>
</dbReference>
<comment type="subunit">
    <text evidence="2">Single-chain monomer with multiple functions.</text>
</comment>
<dbReference type="GO" id="GO:0006261">
    <property type="term" value="P:DNA-templated DNA replication"/>
    <property type="evidence" value="ECO:0007669"/>
    <property type="project" value="UniProtKB-UniRule"/>
</dbReference>
<dbReference type="PANTHER" id="PTHR10133">
    <property type="entry name" value="DNA POLYMERASE I"/>
    <property type="match status" value="1"/>
</dbReference>
<evidence type="ECO:0000256" key="10">
    <source>
        <dbReference type="ARBA" id="ARBA00022801"/>
    </source>
</evidence>
<dbReference type="Gene3D" id="1.10.150.20">
    <property type="entry name" value="5' to 3' exonuclease, C-terminal subdomain"/>
    <property type="match status" value="2"/>
</dbReference>
<evidence type="ECO:0000256" key="9">
    <source>
        <dbReference type="ARBA" id="ARBA00022763"/>
    </source>
</evidence>
<evidence type="ECO:0000256" key="17">
    <source>
        <dbReference type="RuleBase" id="RU004460"/>
    </source>
</evidence>
<keyword evidence="9 17" id="KW-0227">DNA damage</keyword>
<dbReference type="Pfam" id="PF01612">
    <property type="entry name" value="DNA_pol_A_exo1"/>
    <property type="match status" value="1"/>
</dbReference>
<dbReference type="GO" id="GO:0003887">
    <property type="term" value="F:DNA-directed DNA polymerase activity"/>
    <property type="evidence" value="ECO:0007669"/>
    <property type="project" value="UniProtKB-UniRule"/>
</dbReference>
<gene>
    <name evidence="17 22" type="primary">polA</name>
    <name evidence="22" type="ordered locus">RC1_2483</name>
</gene>
<keyword evidence="11 17" id="KW-0269">Exonuclease</keyword>
<evidence type="ECO:0000256" key="5">
    <source>
        <dbReference type="ARBA" id="ARBA00022679"/>
    </source>
</evidence>
<evidence type="ECO:0000256" key="7">
    <source>
        <dbReference type="ARBA" id="ARBA00022705"/>
    </source>
</evidence>
<dbReference type="InterPro" id="IPR008918">
    <property type="entry name" value="HhH2"/>
</dbReference>
<feature type="compositionally biased region" description="Low complexity" evidence="18">
    <location>
        <begin position="326"/>
        <end position="336"/>
    </location>
</feature>
<dbReference type="CDD" id="cd08637">
    <property type="entry name" value="DNA_pol_A_pol_I_C"/>
    <property type="match status" value="1"/>
</dbReference>
<dbReference type="SMART" id="SM00482">
    <property type="entry name" value="POLAc"/>
    <property type="match status" value="1"/>
</dbReference>
<evidence type="ECO:0000256" key="1">
    <source>
        <dbReference type="ARBA" id="ARBA00007705"/>
    </source>
</evidence>
<evidence type="ECO:0000256" key="14">
    <source>
        <dbReference type="ARBA" id="ARBA00023204"/>
    </source>
</evidence>
<dbReference type="HOGENOM" id="CLU_004675_0_1_5"/>
<dbReference type="NCBIfam" id="TIGR00593">
    <property type="entry name" value="pola"/>
    <property type="match status" value="1"/>
</dbReference>
<dbReference type="InterPro" id="IPR002298">
    <property type="entry name" value="DNA_polymerase_A"/>
</dbReference>
<keyword evidence="5 17" id="KW-0808">Transferase</keyword>
<evidence type="ECO:0000259" key="20">
    <source>
        <dbReference type="SMART" id="SM00475"/>
    </source>
</evidence>
<dbReference type="SUPFAM" id="SSF56672">
    <property type="entry name" value="DNA/RNA polymerases"/>
    <property type="match status" value="1"/>
</dbReference>
<dbReference type="InterPro" id="IPR029060">
    <property type="entry name" value="PIN-like_dom_sf"/>
</dbReference>
<evidence type="ECO:0000256" key="11">
    <source>
        <dbReference type="ARBA" id="ARBA00022839"/>
    </source>
</evidence>
<keyword evidence="23" id="KW-1185">Reference proteome</keyword>
<evidence type="ECO:0000256" key="13">
    <source>
        <dbReference type="ARBA" id="ARBA00023125"/>
    </source>
</evidence>
<dbReference type="Pfam" id="PF02739">
    <property type="entry name" value="5_3_exonuc_N"/>
    <property type="match status" value="1"/>
</dbReference>
<dbReference type="FunFam" id="3.30.420.10:FF:000026">
    <property type="entry name" value="DNA polymerase I"/>
    <property type="match status" value="1"/>
</dbReference>
<dbReference type="Pfam" id="PF00476">
    <property type="entry name" value="DNA_pol_A"/>
    <property type="match status" value="1"/>
</dbReference>
<proteinExistence type="inferred from homology"/>
<accession>B6IUP1</accession>
<dbReference type="eggNOG" id="COG0749">
    <property type="taxonomic scope" value="Bacteria"/>
</dbReference>
<dbReference type="Gene3D" id="3.30.70.370">
    <property type="match status" value="1"/>
</dbReference>
<feature type="region of interest" description="Disordered" evidence="18">
    <location>
        <begin position="326"/>
        <end position="367"/>
    </location>
</feature>
<feature type="domain" description="5'-3' exonuclease" evidence="20">
    <location>
        <begin position="32"/>
        <end position="289"/>
    </location>
</feature>
<evidence type="ECO:0000256" key="18">
    <source>
        <dbReference type="SAM" id="MobiDB-lite"/>
    </source>
</evidence>
<dbReference type="InterPro" id="IPR012337">
    <property type="entry name" value="RNaseH-like_sf"/>
</dbReference>
<dbReference type="InterPro" id="IPR036279">
    <property type="entry name" value="5-3_exonuclease_C_sf"/>
</dbReference>
<dbReference type="FunFam" id="1.10.150.20:FF:000003">
    <property type="entry name" value="DNA polymerase I"/>
    <property type="match status" value="1"/>
</dbReference>
<dbReference type="SMART" id="SM00279">
    <property type="entry name" value="HhH2"/>
    <property type="match status" value="1"/>
</dbReference>
<sequence length="987" mass="107525">MTAPDTATPETAAPETTATPSDIPSPEAVNTSPEALYLVDGSGFIFRAYHALPPLNRPDGTPVNAVLGFTNMLMKLLAELKAEAVAVIFDAKRLNFRNEFYPDYKANRPEPPEDLRPQFAIIREAVDAFCLPCLELEGYEADDLIATYARLAREQGRPVTVVSSDKDLMQLVRDGVRLMDPMKGRLIGPEEVAEKFGVPPEKVVDVQALAGDSVDNVPGVPGIGVKTAAQLITEYGDLETLLERAGEIRQAGRRQKLLENAELARISKRLVRLDDAVPVPVPLDRLRVREPDHHKLIDWLKVQGFRSVIHKVEAELAADGTLVDGAAPAPAPAGRAPRTDVRTALDSRSYAPAATPVPEARDDGVAPQPERVEYELVQDLDALDRWIERAREAGTVAVDTETDGLTPVSAGLVGISLSVEPGRACYIPVQHIDPATPKGATGGLDLGGTPPPPPQIALADALARLKPLLEDPAVLKVGQNVKFDWQIFARHGIAMAPIDDTMLISYVLGTGLHGHGMDELALRHLGHTTIKYDEVTGTGKSRITFDRVPLDKARDYAAEDADITLRLHRVLKHDLVRQHMVTLYETVERPLVPVVARMESRGVLVDRAVLRQMSSDFAQRMLEMEAEIQKLAPRAFNVGSPKQLGEILFDEMKLPGGSKGKSGAWGTDSGVLEGLAEQGVEIAQKVLDWRQLAKLKSTYTDALAEQIDARTGRVHTSFALAATATGRLSSTDPNLQNIPIRTEEGRKIRRAFVARPGHLLLSVDYSQIELRLVAEMAGVPALRRAFHDGIDIHAMTASQVFGVPLDQMTSEIRRKAKAINFGIIYGISGFGLGRQLGITPGEAGAFIRQYFERFPELQTYMETTKAFAREHGYVTTLLGRRCWIQGIREKAPARRAYAERQAINAPIQGTAADIIKRAMARIEPALAAAKLDAAMLLQVHDELLFEVPEAQVEETAAVVRGVMEGAAGLGVPLVAEAGWAPNWAEAH</sequence>
<feature type="compositionally biased region" description="Low complexity" evidence="18">
    <location>
        <begin position="1"/>
        <end position="20"/>
    </location>
</feature>
<dbReference type="InterPro" id="IPR002421">
    <property type="entry name" value="5-3_exonuclease"/>
</dbReference>
<dbReference type="SUPFAM" id="SSF47807">
    <property type="entry name" value="5' to 3' exonuclease, C-terminal subdomain"/>
    <property type="match status" value="1"/>
</dbReference>
<dbReference type="NCBIfam" id="NF004397">
    <property type="entry name" value="PRK05755.1"/>
    <property type="match status" value="1"/>
</dbReference>
<comment type="catalytic activity">
    <reaction evidence="15 17">
        <text>DNA(n) + a 2'-deoxyribonucleoside 5'-triphosphate = DNA(n+1) + diphosphate</text>
        <dbReference type="Rhea" id="RHEA:22508"/>
        <dbReference type="Rhea" id="RHEA-COMP:17339"/>
        <dbReference type="Rhea" id="RHEA-COMP:17340"/>
        <dbReference type="ChEBI" id="CHEBI:33019"/>
        <dbReference type="ChEBI" id="CHEBI:61560"/>
        <dbReference type="ChEBI" id="CHEBI:173112"/>
        <dbReference type="EC" id="2.7.7.7"/>
    </reaction>
</comment>
<dbReference type="eggNOG" id="COG0258">
    <property type="taxonomic scope" value="Bacteria"/>
</dbReference>
<dbReference type="GO" id="GO:0003677">
    <property type="term" value="F:DNA binding"/>
    <property type="evidence" value="ECO:0007669"/>
    <property type="project" value="UniProtKB-UniRule"/>
</dbReference>
<dbReference type="PRINTS" id="PR00868">
    <property type="entry name" value="DNAPOLI"/>
</dbReference>
<evidence type="ECO:0000259" key="21">
    <source>
        <dbReference type="SMART" id="SM00482"/>
    </source>
</evidence>
<comment type="function">
    <text evidence="17">In addition to polymerase activity, this DNA polymerase exhibits 3'-5' and 5'-3' exonuclease activity.</text>
</comment>
<keyword evidence="6 17" id="KW-0548">Nucleotidyltransferase</keyword>
<keyword evidence="10 17" id="KW-0378">Hydrolase</keyword>
<feature type="region of interest" description="Disordered" evidence="18">
    <location>
        <begin position="1"/>
        <end position="29"/>
    </location>
</feature>
<dbReference type="SMART" id="SM00475">
    <property type="entry name" value="53EXOc"/>
    <property type="match status" value="1"/>
</dbReference>
<feature type="domain" description="DNA-directed DNA polymerase family A palm" evidence="21">
    <location>
        <begin position="745"/>
        <end position="951"/>
    </location>
</feature>
<evidence type="ECO:0000256" key="8">
    <source>
        <dbReference type="ARBA" id="ARBA00022722"/>
    </source>
</evidence>
<dbReference type="Gene3D" id="1.20.1060.10">
    <property type="entry name" value="Taq DNA Polymerase, Chain T, domain 4"/>
    <property type="match status" value="1"/>
</dbReference>
<dbReference type="InterPro" id="IPR001098">
    <property type="entry name" value="DNA-dir_DNA_pol_A_palm_dom"/>
</dbReference>
<dbReference type="GO" id="GO:0008409">
    <property type="term" value="F:5'-3' exonuclease activity"/>
    <property type="evidence" value="ECO:0007669"/>
    <property type="project" value="UniProtKB-UniRule"/>
</dbReference>
<dbReference type="GO" id="GO:0008408">
    <property type="term" value="F:3'-5' exonuclease activity"/>
    <property type="evidence" value="ECO:0007669"/>
    <property type="project" value="UniProtKB-UniRule"/>
</dbReference>
<dbReference type="PROSITE" id="PS00447">
    <property type="entry name" value="DNA_POLYMERASE_A"/>
    <property type="match status" value="1"/>
</dbReference>
<dbReference type="InterPro" id="IPR043502">
    <property type="entry name" value="DNA/RNA_pol_sf"/>
</dbReference>
<dbReference type="SMART" id="SM00474">
    <property type="entry name" value="35EXOc"/>
    <property type="match status" value="1"/>
</dbReference>
<comment type="similarity">
    <text evidence="1 17">Belongs to the DNA polymerase type-A family.</text>
</comment>
<evidence type="ECO:0000256" key="15">
    <source>
        <dbReference type="ARBA" id="ARBA00049244"/>
    </source>
</evidence>
<dbReference type="InterPro" id="IPR020046">
    <property type="entry name" value="5-3_exonucl_a-hlix_arch_N"/>
</dbReference>
<dbReference type="OrthoDB" id="9806424at2"/>
<dbReference type="FunFam" id="3.40.50.1010:FF:000001">
    <property type="entry name" value="DNA polymerase I"/>
    <property type="match status" value="1"/>
</dbReference>
<evidence type="ECO:0000256" key="2">
    <source>
        <dbReference type="ARBA" id="ARBA00011541"/>
    </source>
</evidence>
<dbReference type="GO" id="GO:0006302">
    <property type="term" value="P:double-strand break repair"/>
    <property type="evidence" value="ECO:0007669"/>
    <property type="project" value="TreeGrafter"/>
</dbReference>
<dbReference type="InterPro" id="IPR019760">
    <property type="entry name" value="DNA-dir_DNA_pol_A_CS"/>
</dbReference>
<evidence type="ECO:0000313" key="22">
    <source>
        <dbReference type="EMBL" id="ACI99866.1"/>
    </source>
</evidence>
<dbReference type="STRING" id="414684.RC1_2483"/>
<feature type="domain" description="3'-5' exonuclease" evidence="19">
    <location>
        <begin position="374"/>
        <end position="576"/>
    </location>
</feature>
<dbReference type="Pfam" id="PF01367">
    <property type="entry name" value="5_3_exonuc"/>
    <property type="match status" value="1"/>
</dbReference>
<dbReference type="RefSeq" id="WP_012567648.1">
    <property type="nucleotide sequence ID" value="NC_011420.2"/>
</dbReference>
<evidence type="ECO:0000256" key="3">
    <source>
        <dbReference type="ARBA" id="ARBA00012417"/>
    </source>
</evidence>
<dbReference type="InterPro" id="IPR018320">
    <property type="entry name" value="DNA_polymerase_1"/>
</dbReference>
<dbReference type="CDD" id="cd09859">
    <property type="entry name" value="PIN_53EXO"/>
    <property type="match status" value="1"/>
</dbReference>
<dbReference type="FunFam" id="1.10.150.20:FF:000002">
    <property type="entry name" value="DNA polymerase I"/>
    <property type="match status" value="1"/>
</dbReference>
<dbReference type="FunFam" id="1.20.1060.10:FF:000001">
    <property type="entry name" value="DNA polymerase I"/>
    <property type="match status" value="1"/>
</dbReference>
<evidence type="ECO:0000259" key="19">
    <source>
        <dbReference type="SMART" id="SM00474"/>
    </source>
</evidence>
<dbReference type="InterPro" id="IPR002562">
    <property type="entry name" value="3'-5'_exonuclease_dom"/>
</dbReference>
<evidence type="ECO:0000313" key="23">
    <source>
        <dbReference type="Proteomes" id="UP000001591"/>
    </source>
</evidence>
<evidence type="ECO:0000256" key="12">
    <source>
        <dbReference type="ARBA" id="ARBA00022932"/>
    </source>
</evidence>
<dbReference type="SUPFAM" id="SSF53098">
    <property type="entry name" value="Ribonuclease H-like"/>
    <property type="match status" value="1"/>
</dbReference>
<organism evidence="22 23">
    <name type="scientific">Rhodospirillum centenum (strain ATCC 51521 / SW)</name>
    <dbReference type="NCBI Taxonomy" id="414684"/>
    <lineage>
        <taxon>Bacteria</taxon>
        <taxon>Pseudomonadati</taxon>
        <taxon>Pseudomonadota</taxon>
        <taxon>Alphaproteobacteria</taxon>
        <taxon>Rhodospirillales</taxon>
        <taxon>Rhodospirillaceae</taxon>
        <taxon>Rhodospirillum</taxon>
    </lineage>
</organism>
<dbReference type="Proteomes" id="UP000001591">
    <property type="component" value="Chromosome"/>
</dbReference>
<keyword evidence="14 17" id="KW-0234">DNA repair</keyword>
<name>B6IUP1_RHOCS</name>
<evidence type="ECO:0000256" key="4">
    <source>
        <dbReference type="ARBA" id="ARBA00020311"/>
    </source>
</evidence>
<dbReference type="CDD" id="cd06139">
    <property type="entry name" value="DNA_polA_I_Ecoli_like_exo"/>
    <property type="match status" value="1"/>
</dbReference>
<protein>
    <recommendedName>
        <fullName evidence="4 16">DNA polymerase I</fullName>
        <ecNumber evidence="3 16">2.7.7.7</ecNumber>
    </recommendedName>
</protein>
<dbReference type="CDD" id="cd09898">
    <property type="entry name" value="H3TH_53EXO"/>
    <property type="match status" value="1"/>
</dbReference>
<dbReference type="Gene3D" id="3.30.420.10">
    <property type="entry name" value="Ribonuclease H-like superfamily/Ribonuclease H"/>
    <property type="match status" value="1"/>
</dbReference>
<dbReference type="AlphaFoldDB" id="B6IUP1"/>
<keyword evidence="7 17" id="KW-0235">DNA replication</keyword>
<dbReference type="EMBL" id="CP000613">
    <property type="protein sequence ID" value="ACI99866.1"/>
    <property type="molecule type" value="Genomic_DNA"/>
</dbReference>
<evidence type="ECO:0000256" key="16">
    <source>
        <dbReference type="NCBIfam" id="TIGR00593"/>
    </source>
</evidence>
<dbReference type="EC" id="2.7.7.7" evidence="3 16"/>
<reference evidence="22 23" key="1">
    <citation type="journal article" date="2010" name="BMC Genomics">
        <title>Metabolic flexibility revealed in the genome of the cyst-forming alpha-1 proteobacterium Rhodospirillum centenum.</title>
        <authorList>
            <person name="Lu Y.K."/>
            <person name="Marden J."/>
            <person name="Han M."/>
            <person name="Swingley W.D."/>
            <person name="Mastrian S.D."/>
            <person name="Chowdhury S.R."/>
            <person name="Hao J."/>
            <person name="Helmy T."/>
            <person name="Kim S."/>
            <person name="Kurdoglu A.A."/>
            <person name="Matthies H.J."/>
            <person name="Rollo D."/>
            <person name="Stothard P."/>
            <person name="Blankenship R.E."/>
            <person name="Bauer C.E."/>
            <person name="Touchman J.W."/>
        </authorList>
    </citation>
    <scope>NUCLEOTIDE SEQUENCE [LARGE SCALE GENOMIC DNA]</scope>
    <source>
        <strain evidence="23">ATCC 51521 / SW</strain>
    </source>
</reference>
<keyword evidence="8" id="KW-0540">Nuclease</keyword>
<dbReference type="PANTHER" id="PTHR10133:SF27">
    <property type="entry name" value="DNA POLYMERASE NU"/>
    <property type="match status" value="1"/>
</dbReference>
<dbReference type="KEGG" id="rce:RC1_2483"/>
<keyword evidence="13 17" id="KW-0238">DNA-binding</keyword>
<evidence type="ECO:0000256" key="6">
    <source>
        <dbReference type="ARBA" id="ARBA00022695"/>
    </source>
</evidence>
<dbReference type="InterPro" id="IPR020045">
    <property type="entry name" value="DNA_polI_H3TH"/>
</dbReference>
<keyword evidence="12 17" id="KW-0239">DNA-directed DNA polymerase</keyword>
<dbReference type="InterPro" id="IPR036397">
    <property type="entry name" value="RNaseH_sf"/>
</dbReference>
<dbReference type="Gene3D" id="3.40.50.1010">
    <property type="entry name" value="5'-nuclease"/>
    <property type="match status" value="1"/>
</dbReference>